<feature type="chain" id="PRO_5023038051" evidence="1">
    <location>
        <begin position="19"/>
        <end position="232"/>
    </location>
</feature>
<protein>
    <submittedName>
        <fullName evidence="3">GDSL-like Lipase/Acylhydrolase</fullName>
    </submittedName>
</protein>
<reference evidence="3 4" key="1">
    <citation type="submission" date="2019-02" db="EMBL/GenBank/DDBJ databases">
        <title>Deep-cultivation of Planctomycetes and their phenomic and genomic characterization uncovers novel biology.</title>
        <authorList>
            <person name="Wiegand S."/>
            <person name="Jogler M."/>
            <person name="Boedeker C."/>
            <person name="Pinto D."/>
            <person name="Vollmers J."/>
            <person name="Rivas-Marin E."/>
            <person name="Kohn T."/>
            <person name="Peeters S.H."/>
            <person name="Heuer A."/>
            <person name="Rast P."/>
            <person name="Oberbeckmann S."/>
            <person name="Bunk B."/>
            <person name="Jeske O."/>
            <person name="Meyerdierks A."/>
            <person name="Storesund J.E."/>
            <person name="Kallscheuer N."/>
            <person name="Luecker S."/>
            <person name="Lage O.M."/>
            <person name="Pohl T."/>
            <person name="Merkel B.J."/>
            <person name="Hornburger P."/>
            <person name="Mueller R.-W."/>
            <person name="Bruemmer F."/>
            <person name="Labrenz M."/>
            <person name="Spormann A.M."/>
            <person name="Op Den Camp H."/>
            <person name="Overmann J."/>
            <person name="Amann R."/>
            <person name="Jetten M.S.M."/>
            <person name="Mascher T."/>
            <person name="Medema M.H."/>
            <person name="Devos D.P."/>
            <person name="Kaster A.-K."/>
            <person name="Ovreas L."/>
            <person name="Rohde M."/>
            <person name="Galperin M.Y."/>
            <person name="Jogler C."/>
        </authorList>
    </citation>
    <scope>NUCLEOTIDE SEQUENCE [LARGE SCALE GENOMIC DNA]</scope>
    <source>
        <strain evidence="3 4">KOR42</strain>
    </source>
</reference>
<dbReference type="InterPro" id="IPR036514">
    <property type="entry name" value="SGNH_hydro_sf"/>
</dbReference>
<dbReference type="CDD" id="cd04502">
    <property type="entry name" value="SGNH_hydrolase_like_7"/>
    <property type="match status" value="1"/>
</dbReference>
<name>A0A5C5X6K2_9PLAN</name>
<accession>A0A5C5X6K2</accession>
<proteinExistence type="predicted"/>
<evidence type="ECO:0000313" key="3">
    <source>
        <dbReference type="EMBL" id="TWT57893.1"/>
    </source>
</evidence>
<dbReference type="PANTHER" id="PTHR30383">
    <property type="entry name" value="THIOESTERASE 1/PROTEASE 1/LYSOPHOSPHOLIPASE L1"/>
    <property type="match status" value="1"/>
</dbReference>
<gene>
    <name evidence="3" type="ORF">KOR42_12600</name>
</gene>
<evidence type="ECO:0000313" key="4">
    <source>
        <dbReference type="Proteomes" id="UP000317243"/>
    </source>
</evidence>
<dbReference type="InterPro" id="IPR013830">
    <property type="entry name" value="SGNH_hydro"/>
</dbReference>
<dbReference type="AlphaFoldDB" id="A0A5C5X6K2"/>
<dbReference type="Gene3D" id="3.40.50.1110">
    <property type="entry name" value="SGNH hydrolase"/>
    <property type="match status" value="1"/>
</dbReference>
<feature type="signal peptide" evidence="1">
    <location>
        <begin position="1"/>
        <end position="18"/>
    </location>
</feature>
<evidence type="ECO:0000256" key="1">
    <source>
        <dbReference type="SAM" id="SignalP"/>
    </source>
</evidence>
<comment type="caution">
    <text evidence="3">The sequence shown here is derived from an EMBL/GenBank/DDBJ whole genome shotgun (WGS) entry which is preliminary data.</text>
</comment>
<keyword evidence="3" id="KW-0378">Hydrolase</keyword>
<dbReference type="Pfam" id="PF13472">
    <property type="entry name" value="Lipase_GDSL_2"/>
    <property type="match status" value="1"/>
</dbReference>
<evidence type="ECO:0000259" key="2">
    <source>
        <dbReference type="Pfam" id="PF13472"/>
    </source>
</evidence>
<keyword evidence="1" id="KW-0732">Signal</keyword>
<dbReference type="RefSeq" id="WP_146507923.1">
    <property type="nucleotide sequence ID" value="NZ_SIHI01000001.1"/>
</dbReference>
<organism evidence="3 4">
    <name type="scientific">Thalassoglobus neptunius</name>
    <dbReference type="NCBI Taxonomy" id="1938619"/>
    <lineage>
        <taxon>Bacteria</taxon>
        <taxon>Pseudomonadati</taxon>
        <taxon>Planctomycetota</taxon>
        <taxon>Planctomycetia</taxon>
        <taxon>Planctomycetales</taxon>
        <taxon>Planctomycetaceae</taxon>
        <taxon>Thalassoglobus</taxon>
    </lineage>
</organism>
<dbReference type="InterPro" id="IPR051532">
    <property type="entry name" value="Ester_Hydrolysis_Enzymes"/>
</dbReference>
<dbReference type="EMBL" id="SIHI01000001">
    <property type="protein sequence ID" value="TWT57893.1"/>
    <property type="molecule type" value="Genomic_DNA"/>
</dbReference>
<dbReference type="PANTHER" id="PTHR30383:SF5">
    <property type="entry name" value="SGNH HYDROLASE-TYPE ESTERASE DOMAIN-CONTAINING PROTEIN"/>
    <property type="match status" value="1"/>
</dbReference>
<dbReference type="OrthoDB" id="2513075at2"/>
<dbReference type="GO" id="GO:0004622">
    <property type="term" value="F:phosphatidylcholine lysophospholipase activity"/>
    <property type="evidence" value="ECO:0007669"/>
    <property type="project" value="TreeGrafter"/>
</dbReference>
<keyword evidence="4" id="KW-1185">Reference proteome</keyword>
<sequence precursor="true">MSRITALLAIAVILPVVACELVAQPPANKSPFEKWEKDISAFEADDAKSPKAKGQILFIGSSSIKRWKLNDSFPELDALNRGFGGSQVADSVHFFDRAVKPYQPRQIVMYAGDNDLAKGKSPQQIADDFEEFLSKAEESLPGTRVTFIAVKPSLKRWNLINKVRETNSIIRAMADENEHLTFVDVDAPMIGTDGTPRDELFADDGLHLSEAGYELWTELLTPHLVAGKGQSR</sequence>
<feature type="domain" description="SGNH hydrolase-type esterase" evidence="2">
    <location>
        <begin position="69"/>
        <end position="215"/>
    </location>
</feature>
<dbReference type="Proteomes" id="UP000317243">
    <property type="component" value="Unassembled WGS sequence"/>
</dbReference>
<dbReference type="SUPFAM" id="SSF52266">
    <property type="entry name" value="SGNH hydrolase"/>
    <property type="match status" value="1"/>
</dbReference>